<feature type="non-terminal residue" evidence="2">
    <location>
        <position position="1"/>
    </location>
</feature>
<dbReference type="InterPro" id="IPR055354">
    <property type="entry name" value="DUF7507"/>
</dbReference>
<dbReference type="NCBIfam" id="TIGR01451">
    <property type="entry name" value="B_ant_repeat"/>
    <property type="match status" value="1"/>
</dbReference>
<reference evidence="2 3" key="1">
    <citation type="submission" date="2021-01" db="EMBL/GenBank/DDBJ databases">
        <title>Genome sequencing of Joostella atrarenae M1-2 (= KCTC 23194).</title>
        <authorList>
            <person name="Zakaria M.R."/>
            <person name="Lam M.Q."/>
            <person name="Chong C.S."/>
        </authorList>
    </citation>
    <scope>NUCLEOTIDE SEQUENCE [LARGE SCALE GENOMIC DNA]</scope>
    <source>
        <strain evidence="2 3">M1-2</strain>
    </source>
</reference>
<dbReference type="Proteomes" id="UP000829517">
    <property type="component" value="Unassembled WGS sequence"/>
</dbReference>
<proteinExistence type="predicted"/>
<keyword evidence="3" id="KW-1185">Reference proteome</keyword>
<accession>A0ABS9J7Y2</accession>
<dbReference type="Pfam" id="PF24346">
    <property type="entry name" value="DUF7507"/>
    <property type="match status" value="1"/>
</dbReference>
<comment type="caution">
    <text evidence="2">The sequence shown here is derived from an EMBL/GenBank/DDBJ whole genome shotgun (WGS) entry which is preliminary data.</text>
</comment>
<dbReference type="InterPro" id="IPR047589">
    <property type="entry name" value="DUF11_rpt"/>
</dbReference>
<evidence type="ECO:0000313" key="3">
    <source>
        <dbReference type="Proteomes" id="UP000829517"/>
    </source>
</evidence>
<sequence>PTCEDKDITLLKDGEYNDANNDGIVNIGDQVLYTFTVTNTGSVDLTNVVISDPQVTVEGGPLALLTVG</sequence>
<organism evidence="2 3">
    <name type="scientific">Joostella atrarenae</name>
    <dbReference type="NCBI Taxonomy" id="679257"/>
    <lineage>
        <taxon>Bacteria</taxon>
        <taxon>Pseudomonadati</taxon>
        <taxon>Bacteroidota</taxon>
        <taxon>Flavobacteriia</taxon>
        <taxon>Flavobacteriales</taxon>
        <taxon>Flavobacteriaceae</taxon>
        <taxon>Joostella</taxon>
    </lineage>
</organism>
<dbReference type="EMBL" id="JAETXX010000070">
    <property type="protein sequence ID" value="MCF8716538.1"/>
    <property type="molecule type" value="Genomic_DNA"/>
</dbReference>
<feature type="domain" description="DUF7507" evidence="1">
    <location>
        <begin position="7"/>
        <end position="55"/>
    </location>
</feature>
<evidence type="ECO:0000313" key="2">
    <source>
        <dbReference type="EMBL" id="MCF8716538.1"/>
    </source>
</evidence>
<dbReference type="RefSeq" id="WP_236961127.1">
    <property type="nucleotide sequence ID" value="NZ_JAETXX010000070.1"/>
</dbReference>
<name>A0ABS9J7Y2_9FLAO</name>
<gene>
    <name evidence="2" type="ORF">JM658_17075</name>
</gene>
<feature type="non-terminal residue" evidence="2">
    <location>
        <position position="68"/>
    </location>
</feature>
<protein>
    <submittedName>
        <fullName evidence="2">DUF11 domain-containing protein</fullName>
    </submittedName>
</protein>
<evidence type="ECO:0000259" key="1">
    <source>
        <dbReference type="Pfam" id="PF24346"/>
    </source>
</evidence>